<dbReference type="Gene3D" id="3.30.460.10">
    <property type="entry name" value="Beta Polymerase, domain 2"/>
    <property type="match status" value="1"/>
</dbReference>
<dbReference type="GO" id="GO:0016779">
    <property type="term" value="F:nucleotidyltransferase activity"/>
    <property type="evidence" value="ECO:0007669"/>
    <property type="project" value="UniProtKB-KW"/>
</dbReference>
<organism evidence="2 3">
    <name type="scientific">Thermithiobacillus plumbiphilus</name>
    <dbReference type="NCBI Taxonomy" id="1729899"/>
    <lineage>
        <taxon>Bacteria</taxon>
        <taxon>Pseudomonadati</taxon>
        <taxon>Pseudomonadota</taxon>
        <taxon>Acidithiobacillia</taxon>
        <taxon>Acidithiobacillales</taxon>
        <taxon>Thermithiobacillaceae</taxon>
        <taxon>Thermithiobacillus</taxon>
    </lineage>
</organism>
<feature type="domain" description="Polymerase nucleotidyl transferase" evidence="1">
    <location>
        <begin position="13"/>
        <end position="99"/>
    </location>
</feature>
<dbReference type="RefSeq" id="WP_341370051.1">
    <property type="nucleotide sequence ID" value="NZ_JBBPCO010000003.1"/>
</dbReference>
<keyword evidence="2" id="KW-0548">Nucleotidyltransferase</keyword>
<dbReference type="InterPro" id="IPR002934">
    <property type="entry name" value="Polymerase_NTP_transf_dom"/>
</dbReference>
<evidence type="ECO:0000313" key="2">
    <source>
        <dbReference type="EMBL" id="MEK8088985.1"/>
    </source>
</evidence>
<name>A0ABU9D613_9PROT</name>
<dbReference type="PANTHER" id="PTHR37030">
    <property type="entry name" value="NUCLEOTIDYLTRANSFERASE"/>
    <property type="match status" value="1"/>
</dbReference>
<reference evidence="2 3" key="1">
    <citation type="submission" date="2024-04" db="EMBL/GenBank/DDBJ databases">
        <authorList>
            <person name="Abashina T."/>
            <person name="Shaikin A."/>
        </authorList>
    </citation>
    <scope>NUCLEOTIDE SEQUENCE [LARGE SCALE GENOMIC DNA]</scope>
    <source>
        <strain evidence="2 3">AAFK</strain>
    </source>
</reference>
<keyword evidence="2" id="KW-0808">Transferase</keyword>
<dbReference type="PANTHER" id="PTHR37030:SF1">
    <property type="entry name" value="NUCLEOTIDYLTRANSFERASE"/>
    <property type="match status" value="1"/>
</dbReference>
<evidence type="ECO:0000259" key="1">
    <source>
        <dbReference type="Pfam" id="PF01909"/>
    </source>
</evidence>
<proteinExistence type="predicted"/>
<comment type="caution">
    <text evidence="2">The sequence shown here is derived from an EMBL/GenBank/DDBJ whole genome shotgun (WGS) entry which is preliminary data.</text>
</comment>
<accession>A0ABU9D613</accession>
<evidence type="ECO:0000313" key="3">
    <source>
        <dbReference type="Proteomes" id="UP001446205"/>
    </source>
</evidence>
<dbReference type="EC" id="2.7.7.-" evidence="2"/>
<dbReference type="SUPFAM" id="SSF81301">
    <property type="entry name" value="Nucleotidyltransferase"/>
    <property type="match status" value="1"/>
</dbReference>
<protein>
    <submittedName>
        <fullName evidence="2">Nucleotidyltransferase domain-containing protein</fullName>
        <ecNumber evidence="2">2.7.7.-</ecNumber>
    </submittedName>
</protein>
<sequence length="106" mass="11754">MIPISEDKAREAADRVARALHPDRIILFGSLVWGQPNQDSDIDLLVIVPDSDEPPYRRARAAYRALHGLGVPVDILVATRQEVRRAQQVASSLLKQALERGKVLHG</sequence>
<keyword evidence="3" id="KW-1185">Reference proteome</keyword>
<gene>
    <name evidence="2" type="ORF">WOB96_04325</name>
</gene>
<dbReference type="EMBL" id="JBBPCO010000003">
    <property type="protein sequence ID" value="MEK8088985.1"/>
    <property type="molecule type" value="Genomic_DNA"/>
</dbReference>
<dbReference type="InterPro" id="IPR043519">
    <property type="entry name" value="NT_sf"/>
</dbReference>
<dbReference type="Pfam" id="PF01909">
    <property type="entry name" value="NTP_transf_2"/>
    <property type="match status" value="1"/>
</dbReference>
<dbReference type="CDD" id="cd05403">
    <property type="entry name" value="NT_KNTase_like"/>
    <property type="match status" value="1"/>
</dbReference>
<dbReference type="Proteomes" id="UP001446205">
    <property type="component" value="Unassembled WGS sequence"/>
</dbReference>